<name>A0A7W5DTN4_9BACT</name>
<evidence type="ECO:0000256" key="1">
    <source>
        <dbReference type="ARBA" id="ARBA00038310"/>
    </source>
</evidence>
<dbReference type="RefSeq" id="WP_184300280.1">
    <property type="nucleotide sequence ID" value="NZ_JACHXU010000001.1"/>
</dbReference>
<dbReference type="InterPro" id="IPR032466">
    <property type="entry name" value="Metal_Hydrolase"/>
</dbReference>
<feature type="domain" description="Amidohydrolase-related" evidence="3">
    <location>
        <begin position="63"/>
        <end position="342"/>
    </location>
</feature>
<comment type="similarity">
    <text evidence="1">Belongs to the metallo-dependent hydrolases superfamily.</text>
</comment>
<dbReference type="SUPFAM" id="SSF51556">
    <property type="entry name" value="Metallo-dependent hydrolases"/>
    <property type="match status" value="1"/>
</dbReference>
<protein>
    <submittedName>
        <fullName evidence="4">Putative TIM-barrel fold metal-dependent hydrolase</fullName>
    </submittedName>
</protein>
<feature type="signal peptide" evidence="2">
    <location>
        <begin position="1"/>
        <end position="31"/>
    </location>
</feature>
<feature type="chain" id="PRO_5030877916" evidence="2">
    <location>
        <begin position="32"/>
        <end position="356"/>
    </location>
</feature>
<accession>A0A7W5DTN4</accession>
<dbReference type="AlphaFoldDB" id="A0A7W5DTN4"/>
<sequence length="356" mass="39569">MLKRNRRAWIASALAVAASLTLMILPFDVRADEPRDHDASGGSSSIEDGETRLSEFLDGLDIIDCHTHFYDPSRPEGVPWPAKNSSLYRTVLPENLRRLKQFRPVTGTVVVEASSWVDDNAWLLKLAEADPFIVGIVGRLHPGDDEFAEQLNRFAANPLFRGIRISVRLLDQLLEENSENPASLDDLVLLAERDLSLDVNGGTETPAIVARLAEKIPNLRIVVNHVGNVAVTSDPPPSAWRAGIEAAAEHPNVFCKISALVEKASREGGTSAPDDLEFYRPYLDIVWNAFGDDRVIYASNWPVSERGASYETLQRIAFEYAVEHGAEATRKFASLNAKRAYQWIERPGRRRETGSE</sequence>
<dbReference type="PANTHER" id="PTHR43569">
    <property type="entry name" value="AMIDOHYDROLASE"/>
    <property type="match status" value="1"/>
</dbReference>
<reference evidence="4 5" key="1">
    <citation type="submission" date="2020-08" db="EMBL/GenBank/DDBJ databases">
        <title>Genomic Encyclopedia of Type Strains, Phase III (KMG-III): the genomes of soil and plant-associated and newly described type strains.</title>
        <authorList>
            <person name="Whitman W."/>
        </authorList>
    </citation>
    <scope>NUCLEOTIDE SEQUENCE [LARGE SCALE GENOMIC DNA]</scope>
    <source>
        <strain evidence="4 5">CECT 8075</strain>
    </source>
</reference>
<dbReference type="InterPro" id="IPR006680">
    <property type="entry name" value="Amidohydro-rel"/>
</dbReference>
<dbReference type="InterPro" id="IPR052350">
    <property type="entry name" value="Metallo-dep_Lactonases"/>
</dbReference>
<keyword evidence="5" id="KW-1185">Reference proteome</keyword>
<evidence type="ECO:0000259" key="3">
    <source>
        <dbReference type="Pfam" id="PF04909"/>
    </source>
</evidence>
<organism evidence="4 5">
    <name type="scientific">Aporhodopirellula rubra</name>
    <dbReference type="NCBI Taxonomy" id="980271"/>
    <lineage>
        <taxon>Bacteria</taxon>
        <taxon>Pseudomonadati</taxon>
        <taxon>Planctomycetota</taxon>
        <taxon>Planctomycetia</taxon>
        <taxon>Pirellulales</taxon>
        <taxon>Pirellulaceae</taxon>
        <taxon>Aporhodopirellula</taxon>
    </lineage>
</organism>
<dbReference type="EMBL" id="JACHXU010000001">
    <property type="protein sequence ID" value="MBB3204348.1"/>
    <property type="molecule type" value="Genomic_DNA"/>
</dbReference>
<comment type="caution">
    <text evidence="4">The sequence shown here is derived from an EMBL/GenBank/DDBJ whole genome shotgun (WGS) entry which is preliminary data.</text>
</comment>
<dbReference type="PANTHER" id="PTHR43569:SF2">
    <property type="entry name" value="AMIDOHYDROLASE-RELATED DOMAIN-CONTAINING PROTEIN"/>
    <property type="match status" value="1"/>
</dbReference>
<dbReference type="GO" id="GO:0016787">
    <property type="term" value="F:hydrolase activity"/>
    <property type="evidence" value="ECO:0007669"/>
    <property type="project" value="UniProtKB-KW"/>
</dbReference>
<keyword evidence="4" id="KW-0378">Hydrolase</keyword>
<dbReference type="Pfam" id="PF04909">
    <property type="entry name" value="Amidohydro_2"/>
    <property type="match status" value="1"/>
</dbReference>
<dbReference type="Proteomes" id="UP000536179">
    <property type="component" value="Unassembled WGS sequence"/>
</dbReference>
<proteinExistence type="inferred from homology"/>
<gene>
    <name evidence="4" type="ORF">FHS27_000112</name>
</gene>
<evidence type="ECO:0000313" key="5">
    <source>
        <dbReference type="Proteomes" id="UP000536179"/>
    </source>
</evidence>
<evidence type="ECO:0000313" key="4">
    <source>
        <dbReference type="EMBL" id="MBB3204348.1"/>
    </source>
</evidence>
<evidence type="ECO:0000256" key="2">
    <source>
        <dbReference type="SAM" id="SignalP"/>
    </source>
</evidence>
<dbReference type="Gene3D" id="3.20.20.140">
    <property type="entry name" value="Metal-dependent hydrolases"/>
    <property type="match status" value="1"/>
</dbReference>
<keyword evidence="2" id="KW-0732">Signal</keyword>